<sequence>MRKPTTKRERSLKCAASSNKSGHFDMSHDAISEQELIDNLESKAVKGMTLVQGEDNKFRIYVTLTWKEGRQLLETQRKKPRTWASLDRLVRHINTKYRQVPVIQLELRSKNESAKNERKRGKGEPES</sequence>
<evidence type="ECO:0000313" key="3">
    <source>
        <dbReference type="Proteomes" id="UP000002634"/>
    </source>
</evidence>
<dbReference type="Proteomes" id="UP000002634">
    <property type="component" value="Plasmid pEIB202"/>
</dbReference>
<dbReference type="AlphaFoldDB" id="A0AAU8PDS3"/>
<organism evidence="2 3">
    <name type="scientific">Edwardsiella piscicida</name>
    <dbReference type="NCBI Taxonomy" id="1263550"/>
    <lineage>
        <taxon>Bacteria</taxon>
        <taxon>Pseudomonadati</taxon>
        <taxon>Pseudomonadota</taxon>
        <taxon>Gammaproteobacteria</taxon>
        <taxon>Enterobacterales</taxon>
        <taxon>Hafniaceae</taxon>
        <taxon>Edwardsiella</taxon>
    </lineage>
</organism>
<name>A0AAU8PDS3_EDWPI</name>
<dbReference type="KEGG" id="etr:ETAE_p015"/>
<feature type="compositionally biased region" description="Basic and acidic residues" evidence="1">
    <location>
        <begin position="1"/>
        <end position="12"/>
    </location>
</feature>
<evidence type="ECO:0000256" key="1">
    <source>
        <dbReference type="SAM" id="MobiDB-lite"/>
    </source>
</evidence>
<keyword evidence="3" id="KW-1185">Reference proteome</keyword>
<keyword evidence="2" id="KW-0614">Plasmid</keyword>
<accession>A0AAU8PDS3</accession>
<proteinExistence type="predicted"/>
<reference evidence="2 3" key="1">
    <citation type="journal article" date="2009" name="PLoS ONE">
        <title>Genome sequence of the versatile fish pathogen Edwardsiella tarda provides insights into its adaptation to broad host ranges and intracellular niches.</title>
        <authorList>
            <person name="Wang Q."/>
            <person name="Yang M."/>
            <person name="Xiao J."/>
            <person name="Wu H."/>
            <person name="Wang X."/>
            <person name="Lv Y."/>
            <person name="Xu L."/>
            <person name="Zheng H."/>
            <person name="Wang S."/>
            <person name="Zhao G."/>
            <person name="Liu Q."/>
            <person name="Zhang Y."/>
        </authorList>
    </citation>
    <scope>NUCLEOTIDE SEQUENCE [LARGE SCALE GENOMIC DNA]</scope>
    <source>
        <strain evidence="3">EIB202 / CCTCC M208068</strain>
    </source>
</reference>
<gene>
    <name evidence="2" type="ordered locus">ETAE_p015</name>
</gene>
<dbReference type="EMBL" id="CP001136">
    <property type="protein sequence ID" value="ACY86398.1"/>
    <property type="molecule type" value="Genomic_DNA"/>
</dbReference>
<evidence type="ECO:0000313" key="2">
    <source>
        <dbReference type="EMBL" id="ACY86398.1"/>
    </source>
</evidence>
<feature type="region of interest" description="Disordered" evidence="1">
    <location>
        <begin position="1"/>
        <end position="27"/>
    </location>
</feature>
<protein>
    <submittedName>
        <fullName evidence="2">Uncharacterized protein</fullName>
    </submittedName>
</protein>
<feature type="region of interest" description="Disordered" evidence="1">
    <location>
        <begin position="108"/>
        <end position="127"/>
    </location>
</feature>
<geneLocation type="plasmid" evidence="2 3">
    <name>pEIB202</name>
</geneLocation>